<keyword evidence="6" id="KW-0865">Zymogen</keyword>
<dbReference type="GO" id="GO:0008234">
    <property type="term" value="F:cysteine-type peptidase activity"/>
    <property type="evidence" value="ECO:0007669"/>
    <property type="project" value="UniProtKB-KW"/>
</dbReference>
<name>A0AA85A0V5_9TREM</name>
<dbReference type="Pfam" id="PF08246">
    <property type="entry name" value="Inhibitor_I29"/>
    <property type="match status" value="1"/>
</dbReference>
<dbReference type="InterPro" id="IPR038765">
    <property type="entry name" value="Papain-like_cys_pep_sf"/>
</dbReference>
<keyword evidence="4" id="KW-0378">Hydrolase</keyword>
<evidence type="ECO:0000256" key="9">
    <source>
        <dbReference type="SAM" id="SignalP"/>
    </source>
</evidence>
<dbReference type="PROSITE" id="PS00139">
    <property type="entry name" value="THIOL_PROTEASE_CYS"/>
    <property type="match status" value="1"/>
</dbReference>
<evidence type="ECO:0000259" key="10">
    <source>
        <dbReference type="SMART" id="SM00645"/>
    </source>
</evidence>
<dbReference type="PANTHER" id="PTHR12411">
    <property type="entry name" value="CYSTEINE PROTEASE FAMILY C1-RELATED"/>
    <property type="match status" value="1"/>
</dbReference>
<dbReference type="InterPro" id="IPR013201">
    <property type="entry name" value="Prot_inhib_I29"/>
</dbReference>
<sequence>MISLSVLLALLIGGKDNLLYYNEHFEGELSEAPLERLLPTLVTFYNQYSSEPYRYVAFDANQTLQTVSSNLNISFFLQHIRGYRYRFSVLLAPTICPKYQAEYISIAHLGPCSLKAYGYQQCDFVLSFRKGLVYDDSTLYLEGCRSAVPRMPVNLEYLGFKLPANVEEKYAQFKLTYRKQYHETEDEIRFNIFKSNILKAQLYQVFERGSAIYGVTPYSDLTTDEFARTHLTASWVVSSSTSNTPISLEKEVKNIPKNFDWREKGAVTEVKNQGMCGSCWAFSTTGNVESQWFRKTGKLLSLSEQQLVDCDGLDDGCNGGLPSNAYESIIKMGGLVLEDNYPYDAKNEKCHLKANNVAAYINSSVNLTQDETELAAWLYHNSAISVGMNAMLLQFYRHGISHPWWIFCSKYLLDHAVLLVGYGVSEENEPFWIVKNSWGVEWGEKGYFRMYRGDGTCGINTVATSALIY</sequence>
<dbReference type="InterPro" id="IPR000668">
    <property type="entry name" value="Peptidase_C1A_C"/>
</dbReference>
<dbReference type="InterPro" id="IPR039417">
    <property type="entry name" value="Peptidase_C1A_papain-like"/>
</dbReference>
<evidence type="ECO:0000259" key="11">
    <source>
        <dbReference type="SMART" id="SM00848"/>
    </source>
</evidence>
<dbReference type="SUPFAM" id="SSF54001">
    <property type="entry name" value="Cysteine proteinases"/>
    <property type="match status" value="1"/>
</dbReference>
<dbReference type="AlphaFoldDB" id="A0AA85A0V5"/>
<evidence type="ECO:0000256" key="6">
    <source>
        <dbReference type="ARBA" id="ARBA00023145"/>
    </source>
</evidence>
<dbReference type="GO" id="GO:0005737">
    <property type="term" value="C:cytoplasm"/>
    <property type="evidence" value="ECO:0007669"/>
    <property type="project" value="UniProtKB-ARBA"/>
</dbReference>
<feature type="domain" description="Cathepsin propeptide inhibitor" evidence="11">
    <location>
        <begin position="170"/>
        <end position="226"/>
    </location>
</feature>
<dbReference type="WBParaSite" id="SMRG1_55430.5">
    <property type="protein sequence ID" value="SMRG1_55430.5"/>
    <property type="gene ID" value="SMRG1_55430"/>
</dbReference>
<dbReference type="InterPro" id="IPR000169">
    <property type="entry name" value="Pept_cys_AS"/>
</dbReference>
<keyword evidence="8" id="KW-0325">Glycoprotein</keyword>
<dbReference type="GO" id="GO:0006508">
    <property type="term" value="P:proteolysis"/>
    <property type="evidence" value="ECO:0007669"/>
    <property type="project" value="UniProtKB-KW"/>
</dbReference>
<keyword evidence="7" id="KW-1015">Disulfide bond</keyword>
<organism evidence="12 13">
    <name type="scientific">Schistosoma margrebowiei</name>
    <dbReference type="NCBI Taxonomy" id="48269"/>
    <lineage>
        <taxon>Eukaryota</taxon>
        <taxon>Metazoa</taxon>
        <taxon>Spiralia</taxon>
        <taxon>Lophotrochozoa</taxon>
        <taxon>Platyhelminthes</taxon>
        <taxon>Trematoda</taxon>
        <taxon>Digenea</taxon>
        <taxon>Strigeidida</taxon>
        <taxon>Schistosomatoidea</taxon>
        <taxon>Schistosomatidae</taxon>
        <taxon>Schistosoma</taxon>
    </lineage>
</organism>
<dbReference type="PROSITE" id="PS00639">
    <property type="entry name" value="THIOL_PROTEASE_HIS"/>
    <property type="match status" value="1"/>
</dbReference>
<dbReference type="Pfam" id="PF00112">
    <property type="entry name" value="Peptidase_C1"/>
    <property type="match status" value="1"/>
</dbReference>
<dbReference type="PRINTS" id="PR00705">
    <property type="entry name" value="PAPAIN"/>
</dbReference>
<accession>A0AA85A0V5</accession>
<evidence type="ECO:0000256" key="2">
    <source>
        <dbReference type="ARBA" id="ARBA00022670"/>
    </source>
</evidence>
<evidence type="ECO:0000256" key="8">
    <source>
        <dbReference type="ARBA" id="ARBA00023180"/>
    </source>
</evidence>
<feature type="domain" description="Peptidase C1A papain C-terminal" evidence="10">
    <location>
        <begin position="255"/>
        <end position="467"/>
    </location>
</feature>
<dbReference type="FunFam" id="3.90.70.10:FF:000057">
    <property type="entry name" value="Cysteine protease RD19A"/>
    <property type="match status" value="1"/>
</dbReference>
<proteinExistence type="inferred from homology"/>
<keyword evidence="3 9" id="KW-0732">Signal</keyword>
<keyword evidence="5" id="KW-0788">Thiol protease</keyword>
<comment type="similarity">
    <text evidence="1">Belongs to the peptidase C1 family.</text>
</comment>
<dbReference type="InterPro" id="IPR025660">
    <property type="entry name" value="Pept_his_AS"/>
</dbReference>
<feature type="signal peptide" evidence="9">
    <location>
        <begin position="1"/>
        <end position="17"/>
    </location>
</feature>
<evidence type="ECO:0000256" key="3">
    <source>
        <dbReference type="ARBA" id="ARBA00022729"/>
    </source>
</evidence>
<evidence type="ECO:0000313" key="12">
    <source>
        <dbReference type="Proteomes" id="UP000050790"/>
    </source>
</evidence>
<evidence type="ECO:0008006" key="14">
    <source>
        <dbReference type="Google" id="ProtNLM"/>
    </source>
</evidence>
<reference evidence="13" key="1">
    <citation type="submission" date="2023-11" db="UniProtKB">
        <authorList>
            <consortium name="WormBaseParasite"/>
        </authorList>
    </citation>
    <scope>IDENTIFICATION</scope>
</reference>
<evidence type="ECO:0000256" key="7">
    <source>
        <dbReference type="ARBA" id="ARBA00023157"/>
    </source>
</evidence>
<evidence type="ECO:0000256" key="1">
    <source>
        <dbReference type="ARBA" id="ARBA00008455"/>
    </source>
</evidence>
<dbReference type="SMART" id="SM00645">
    <property type="entry name" value="Pept_C1"/>
    <property type="match status" value="1"/>
</dbReference>
<evidence type="ECO:0000256" key="5">
    <source>
        <dbReference type="ARBA" id="ARBA00022807"/>
    </source>
</evidence>
<dbReference type="Proteomes" id="UP000050790">
    <property type="component" value="Unassembled WGS sequence"/>
</dbReference>
<dbReference type="InterPro" id="IPR013128">
    <property type="entry name" value="Peptidase_C1A"/>
</dbReference>
<protein>
    <recommendedName>
        <fullName evidence="14">Cathepsin L</fullName>
    </recommendedName>
</protein>
<evidence type="ECO:0000313" key="13">
    <source>
        <dbReference type="WBParaSite" id="SMRG1_55430.5"/>
    </source>
</evidence>
<dbReference type="CDD" id="cd02248">
    <property type="entry name" value="Peptidase_C1A"/>
    <property type="match status" value="1"/>
</dbReference>
<dbReference type="PROSITE" id="PS00640">
    <property type="entry name" value="THIOL_PROTEASE_ASN"/>
    <property type="match status" value="1"/>
</dbReference>
<keyword evidence="2" id="KW-0645">Protease</keyword>
<evidence type="ECO:0000256" key="4">
    <source>
        <dbReference type="ARBA" id="ARBA00022801"/>
    </source>
</evidence>
<dbReference type="InterPro" id="IPR025661">
    <property type="entry name" value="Pept_asp_AS"/>
</dbReference>
<dbReference type="SMART" id="SM00848">
    <property type="entry name" value="Inhibitor_I29"/>
    <property type="match status" value="1"/>
</dbReference>
<feature type="chain" id="PRO_5041737286" description="Cathepsin L" evidence="9">
    <location>
        <begin position="18"/>
        <end position="469"/>
    </location>
</feature>
<dbReference type="Gene3D" id="3.90.70.10">
    <property type="entry name" value="Cysteine proteinases"/>
    <property type="match status" value="1"/>
</dbReference>